<feature type="compositionally biased region" description="Basic and acidic residues" evidence="1">
    <location>
        <begin position="260"/>
        <end position="270"/>
    </location>
</feature>
<evidence type="ECO:0000313" key="2">
    <source>
        <dbReference type="EMBL" id="OIW25838.1"/>
    </source>
</evidence>
<dbReference type="EMBL" id="KV875101">
    <property type="protein sequence ID" value="OIW25838.1"/>
    <property type="molecule type" value="Genomic_DNA"/>
</dbReference>
<feature type="compositionally biased region" description="Basic and acidic residues" evidence="1">
    <location>
        <begin position="324"/>
        <end position="337"/>
    </location>
</feature>
<feature type="compositionally biased region" description="Pro residues" evidence="1">
    <location>
        <begin position="238"/>
        <end position="252"/>
    </location>
</feature>
<dbReference type="Proteomes" id="UP000182658">
    <property type="component" value="Unassembled WGS sequence"/>
</dbReference>
<evidence type="ECO:0000256" key="1">
    <source>
        <dbReference type="SAM" id="MobiDB-lite"/>
    </source>
</evidence>
<proteinExistence type="predicted"/>
<feature type="region of interest" description="Disordered" evidence="1">
    <location>
        <begin position="194"/>
        <end position="338"/>
    </location>
</feature>
<keyword evidence="3" id="KW-1185">Reference proteome</keyword>
<dbReference type="OrthoDB" id="10646384at2759"/>
<evidence type="ECO:0000313" key="3">
    <source>
        <dbReference type="Proteomes" id="UP000182658"/>
    </source>
</evidence>
<accession>A0A1J7IEF2</accession>
<feature type="region of interest" description="Disordered" evidence="1">
    <location>
        <begin position="142"/>
        <end position="163"/>
    </location>
</feature>
<sequence>MSSARPQSTAMMPPPPSPATAMARQLFTDAFNAAFPDCFDDDDDIEWGEEAADANAADPMDRLYKVLDIVLRQMPYFLAEMPPDMFEETVGFPRCMLGYDFVDPCLILRDIRVAPGAAIYTRRKEQHKIAGKMARHRKQRVARARAQGRVIPPRENQPSPLNQMWNQNTIMDEYDNTDPWTPVPGESAVRWNLLGQVSPTSTPRKRKTEDEDEAGRPSKKRRDSPEVAYVGGAVNPYLSPPPSHTKPPPLKPHSPQLKPDPTRIKRKGSEDVDENPTKRRRDSPTEHEPNEQGLSPPSPHSNLPPLSPHSPQHDSTLPPKKRKADGELDEKPTKKQCDSLGLIKQVISAEAVSLSSGTKPEGLVNTISPLNSSTLDKQHGEQGVGQLSSPALTGPFTDAPPTRSSLANIHHPAPSLTAAHPPSTDLSPANSFRDNQQIGKASPSQIWFRRGWSCNLH</sequence>
<feature type="region of interest" description="Disordered" evidence="1">
    <location>
        <begin position="374"/>
        <end position="440"/>
    </location>
</feature>
<reference evidence="2 3" key="1">
    <citation type="submission" date="2016-10" db="EMBL/GenBank/DDBJ databases">
        <title>Draft genome sequence of Coniochaeta ligniaria NRRL30616, a lignocellulolytic fungus for bioabatement of inhibitors in plant biomass hydrolysates.</title>
        <authorList>
            <consortium name="DOE Joint Genome Institute"/>
            <person name="Jimenez D.J."/>
            <person name="Hector R.E."/>
            <person name="Riley R."/>
            <person name="Sun H."/>
            <person name="Grigoriev I.V."/>
            <person name="Van Elsas J.D."/>
            <person name="Nichols N.N."/>
        </authorList>
    </citation>
    <scope>NUCLEOTIDE SEQUENCE [LARGE SCALE GENOMIC DNA]</scope>
    <source>
        <strain evidence="2 3">NRRL 30616</strain>
    </source>
</reference>
<dbReference type="AlphaFoldDB" id="A0A1J7IEF2"/>
<organism evidence="2 3">
    <name type="scientific">Coniochaeta ligniaria NRRL 30616</name>
    <dbReference type="NCBI Taxonomy" id="1408157"/>
    <lineage>
        <taxon>Eukaryota</taxon>
        <taxon>Fungi</taxon>
        <taxon>Dikarya</taxon>
        <taxon>Ascomycota</taxon>
        <taxon>Pezizomycotina</taxon>
        <taxon>Sordariomycetes</taxon>
        <taxon>Sordariomycetidae</taxon>
        <taxon>Coniochaetales</taxon>
        <taxon>Coniochaetaceae</taxon>
        <taxon>Coniochaeta</taxon>
    </lineage>
</organism>
<gene>
    <name evidence="2" type="ORF">CONLIGDRAFT_684376</name>
</gene>
<name>A0A1J7IEF2_9PEZI</name>
<feature type="compositionally biased region" description="Polar residues" evidence="1">
    <location>
        <begin position="424"/>
        <end position="440"/>
    </location>
</feature>
<dbReference type="InParanoid" id="A0A1J7IEF2"/>
<protein>
    <submittedName>
        <fullName evidence="2">Uncharacterized protein</fullName>
    </submittedName>
</protein>